<evidence type="ECO:0000313" key="2">
    <source>
        <dbReference type="EMBL" id="SBT80728.1"/>
    </source>
</evidence>
<dbReference type="GO" id="GO:0004722">
    <property type="term" value="F:protein serine/threonine phosphatase activity"/>
    <property type="evidence" value="ECO:0007669"/>
    <property type="project" value="UniProtKB-EC"/>
</dbReference>
<organism evidence="2 3">
    <name type="scientific">Plasmodium malariae</name>
    <dbReference type="NCBI Taxonomy" id="5858"/>
    <lineage>
        <taxon>Eukaryota</taxon>
        <taxon>Sar</taxon>
        <taxon>Alveolata</taxon>
        <taxon>Apicomplexa</taxon>
        <taxon>Aconoidasida</taxon>
        <taxon>Haemosporida</taxon>
        <taxon>Plasmodiidae</taxon>
        <taxon>Plasmodium</taxon>
        <taxon>Plasmodium (Plasmodium)</taxon>
    </lineage>
</organism>
<dbReference type="EMBL" id="LT594502">
    <property type="protein sequence ID" value="SBT80728.1"/>
    <property type="molecule type" value="Genomic_DNA"/>
</dbReference>
<dbReference type="GO" id="GO:0000159">
    <property type="term" value="C:protein phosphatase type 2A complex"/>
    <property type="evidence" value="ECO:0007669"/>
    <property type="project" value="TreeGrafter"/>
</dbReference>
<sequence length="851" mass="99415">MGDKKAQEILDGMQSFDCKTRLKYMKELKVLCHIIGMERTKMELVEFLYNIIEDDSDVLIELSNNLVFLTNFINNVNNCYFLCDLILNFIITYEKEININGYNAFKNYIHKCDSSTLINIIYPRIIRLANNESDNYRIGVSKIIPILIERCIYEDQANYMKSFIHLFLELCQDQSILVKKSCCDKFCNFLKILKRYREHIHNSAYTTIKHEQFVKEIDVKEVHNNSDIDSVNKNIKKSNHRLWKQIKENKNEGEAEELKKREEENVIMNADGDKAWVLAPNSISPSSITPSGIMPNGIMPSSITPNGITPNGITPNGTSPNEGTPNSALPWGVKGEWSSLNDRTSEKKTKIFVDKIWEKAQEIYRSFFYPINGLDEVQISAVSILNEVLYNDPNFVNNLDQVLTSICNDESWRVRAVLANNIQEILKNQKNDDLSVILLLLLKDLDSNVRSIVLNNLDRILVHSKIKVNILDEIFEDLKKDIDSNNIHLKISLCKLLCTLPDVLDKDGSIEYILPLFLLFIRIEESNLKSELFICLHKISKLISFFDMKQIIIPLSKEIVKSKNWRLRCSLYYHLKFFDHFFLYQNKENSSSNYVDFWNYMHTGAKDLVYSIRIEVAETLYFLIKNRNFSFFEKGLTYLLNDLKESTNYINRISCLQFISKLVILFPLQYIENYILKVIKDLSKDKISNIRYNIVKTIYYINKYVKHVLTIITNNTYDELINNVTKMIDQKNKENKQNCSTPRHKNNNTHYFHFLENRQNLLNYKMHNKGDSFLINSCHLSSLSFYHNMKNIITNKNSCEHILNFLSDILNSLEKDIDNDVSKASYSLKNNDFFFYISSVNTFNTVCKPIK</sequence>
<dbReference type="PANTHER" id="PTHR10648">
    <property type="entry name" value="SERINE/THREONINE-PROTEIN PHOSPHATASE PP2A 65 KDA REGULATORY SUBUNIT"/>
    <property type="match status" value="1"/>
</dbReference>
<reference evidence="2 3" key="1">
    <citation type="submission" date="2016-06" db="EMBL/GenBank/DDBJ databases">
        <authorList>
            <consortium name="Pathogen Informatics"/>
        </authorList>
    </citation>
    <scope>NUCLEOTIDE SEQUENCE [LARGE SCALE GENOMIC DNA]</scope>
    <source>
        <strain evidence="2">PmlGA01</strain>
    </source>
</reference>
<protein>
    <submittedName>
        <fullName evidence="2">Protein phosphatase PP2A regulatory subunit A, putative</fullName>
        <ecNumber evidence="2">3.1.3.16</ecNumber>
    </submittedName>
</protein>
<dbReference type="GO" id="GO:0019888">
    <property type="term" value="F:protein phosphatase regulator activity"/>
    <property type="evidence" value="ECO:0007669"/>
    <property type="project" value="TreeGrafter"/>
</dbReference>
<name>A0A1C3L2D6_PLAMA</name>
<dbReference type="InterPro" id="IPR016024">
    <property type="entry name" value="ARM-type_fold"/>
</dbReference>
<evidence type="ECO:0000256" key="1">
    <source>
        <dbReference type="ARBA" id="ARBA00022737"/>
    </source>
</evidence>
<dbReference type="SUPFAM" id="SSF48371">
    <property type="entry name" value="ARM repeat"/>
    <property type="match status" value="1"/>
</dbReference>
<dbReference type="Gene3D" id="1.25.10.10">
    <property type="entry name" value="Leucine-rich Repeat Variant"/>
    <property type="match status" value="2"/>
</dbReference>
<dbReference type="AlphaFoldDB" id="A0A1C3L2D6"/>
<dbReference type="InterPro" id="IPR051023">
    <property type="entry name" value="PP2A_Regulatory_Subunit_A"/>
</dbReference>
<keyword evidence="2" id="KW-0378">Hydrolase</keyword>
<dbReference type="InterPro" id="IPR011989">
    <property type="entry name" value="ARM-like"/>
</dbReference>
<dbReference type="PANTHER" id="PTHR10648:SF4">
    <property type="entry name" value="PROTEIN PHOSPHATASE 2 (FORMERLY 2A), REGULATORY SUBUNIT A, BETA ISOFORM-RELATED"/>
    <property type="match status" value="1"/>
</dbReference>
<dbReference type="GO" id="GO:0005829">
    <property type="term" value="C:cytosol"/>
    <property type="evidence" value="ECO:0007669"/>
    <property type="project" value="TreeGrafter"/>
</dbReference>
<dbReference type="VEuPathDB" id="PlasmoDB:PmUG01_14036400"/>
<proteinExistence type="predicted"/>
<evidence type="ECO:0000313" key="3">
    <source>
        <dbReference type="Proteomes" id="UP000219799"/>
    </source>
</evidence>
<keyword evidence="1" id="KW-0677">Repeat</keyword>
<dbReference type="EC" id="3.1.3.16" evidence="2"/>
<accession>A0A1C3L2D6</accession>
<dbReference type="GO" id="GO:0005634">
    <property type="term" value="C:nucleus"/>
    <property type="evidence" value="ECO:0007669"/>
    <property type="project" value="TreeGrafter"/>
</dbReference>
<gene>
    <name evidence="2" type="primary">PmlGA01_140022200</name>
    <name evidence="2" type="ORF">PMLGA01_140022200</name>
</gene>
<dbReference type="Proteomes" id="UP000219799">
    <property type="component" value="Chromosome 14"/>
</dbReference>